<reference evidence="2 3" key="1">
    <citation type="submission" date="2023-08" db="EMBL/GenBank/DDBJ databases">
        <authorList>
            <person name="Palmer J.M."/>
        </authorList>
    </citation>
    <scope>NUCLEOTIDE SEQUENCE [LARGE SCALE GENOMIC DNA]</scope>
    <source>
        <strain evidence="2 3">TWF481</strain>
    </source>
</reference>
<keyword evidence="3" id="KW-1185">Reference proteome</keyword>
<dbReference type="EMBL" id="JAVHJL010000002">
    <property type="protein sequence ID" value="KAK6510038.1"/>
    <property type="molecule type" value="Genomic_DNA"/>
</dbReference>
<comment type="caution">
    <text evidence="2">The sequence shown here is derived from an EMBL/GenBank/DDBJ whole genome shotgun (WGS) entry which is preliminary data.</text>
</comment>
<proteinExistence type="predicted"/>
<feature type="compositionally biased region" description="Low complexity" evidence="1">
    <location>
        <begin position="23"/>
        <end position="37"/>
    </location>
</feature>
<protein>
    <submittedName>
        <fullName evidence="2">Uncharacterized protein</fullName>
    </submittedName>
</protein>
<feature type="region of interest" description="Disordered" evidence="1">
    <location>
        <begin position="1"/>
        <end position="40"/>
    </location>
</feature>
<gene>
    <name evidence="2" type="ORF">TWF481_004751</name>
</gene>
<dbReference type="Proteomes" id="UP001370758">
    <property type="component" value="Unassembled WGS sequence"/>
</dbReference>
<dbReference type="AlphaFoldDB" id="A0AAV9WKN2"/>
<evidence type="ECO:0000313" key="3">
    <source>
        <dbReference type="Proteomes" id="UP001370758"/>
    </source>
</evidence>
<accession>A0AAV9WKN2</accession>
<sequence length="53" mass="5726">MTDDSNSHRRRPDRRSSIGGSGVSTPPSSSFSSPTSVANVHLHHYRKGFSGVE</sequence>
<evidence type="ECO:0000256" key="1">
    <source>
        <dbReference type="SAM" id="MobiDB-lite"/>
    </source>
</evidence>
<name>A0AAV9WKN2_9PEZI</name>
<organism evidence="2 3">
    <name type="scientific">Arthrobotrys musiformis</name>
    <dbReference type="NCBI Taxonomy" id="47236"/>
    <lineage>
        <taxon>Eukaryota</taxon>
        <taxon>Fungi</taxon>
        <taxon>Dikarya</taxon>
        <taxon>Ascomycota</taxon>
        <taxon>Pezizomycotina</taxon>
        <taxon>Orbiliomycetes</taxon>
        <taxon>Orbiliales</taxon>
        <taxon>Orbiliaceae</taxon>
        <taxon>Arthrobotrys</taxon>
    </lineage>
</organism>
<evidence type="ECO:0000313" key="2">
    <source>
        <dbReference type="EMBL" id="KAK6510038.1"/>
    </source>
</evidence>